<name>A0AAW9QBQ2_9BURK</name>
<organism evidence="2 3">
    <name type="scientific">Aquincola agrisoli</name>
    <dbReference type="NCBI Taxonomy" id="3119538"/>
    <lineage>
        <taxon>Bacteria</taxon>
        <taxon>Pseudomonadati</taxon>
        <taxon>Pseudomonadota</taxon>
        <taxon>Betaproteobacteria</taxon>
        <taxon>Burkholderiales</taxon>
        <taxon>Sphaerotilaceae</taxon>
        <taxon>Aquincola</taxon>
    </lineage>
</organism>
<dbReference type="RefSeq" id="WP_332289158.1">
    <property type="nucleotide sequence ID" value="NZ_JAZIBG010000023.1"/>
</dbReference>
<proteinExistence type="predicted"/>
<dbReference type="PIRSF" id="PIRSF015380">
    <property type="entry name" value="Site-sp_rcmb"/>
    <property type="match status" value="1"/>
</dbReference>
<feature type="transmembrane region" description="Helical" evidence="1">
    <location>
        <begin position="388"/>
        <end position="407"/>
    </location>
</feature>
<keyword evidence="3" id="KW-1185">Reference proteome</keyword>
<keyword evidence="1" id="KW-0812">Transmembrane</keyword>
<dbReference type="InterPro" id="IPR011385">
    <property type="entry name" value="Site-sp_rcmbase"/>
</dbReference>
<keyword evidence="1" id="KW-0472">Membrane</keyword>
<keyword evidence="1" id="KW-1133">Transmembrane helix</keyword>
<reference evidence="2 3" key="1">
    <citation type="submission" date="2024-02" db="EMBL/GenBank/DDBJ databases">
        <title>Genome sequence of Aquincola sp. MAHUQ-54.</title>
        <authorList>
            <person name="Huq M.A."/>
        </authorList>
    </citation>
    <scope>NUCLEOTIDE SEQUENCE [LARGE SCALE GENOMIC DNA]</scope>
    <source>
        <strain evidence="2 3">MAHUQ-54</strain>
    </source>
</reference>
<sequence>MSAAKPTIAWDLTALLNAADARAGQAERHMWLVRLMEWLRHAPTRREVAGTAERTTPMPLLRLRHLLRVLDQSPEHKAAVQGMLQSFWREIDAVALLADFGFSHRMALRSELWQRVRAELLPGSPATGDLASLFPLLFVGGDAAWIEQLDDALLARVAALAMPAHDPADAGALPAGHWRQTLLDATTILVSAVQAAGFSPPLRQRMSRALLVSEPFRQLPLAAERVREAVLAGEREAALQAARYLRALLDTCRRATDSIVDHLEEYGVSVDIVFEIDQLHERCRRVEQLLGCVLAEAPARDVRHLVATLVQVAGRRRGVRNLMARHYSQLARQVAERSAETGEHYITRSREQYRNMLHRAAGGGLVIAGTTYVKFGVAALGLSAFWGGFWAGVNYAASFVLIMLLHWTVATKQPAMTAPAMASKLSEVRDAARTRGEADDAAAVEAFVDQVAQLIRSQAAGIIGNLALCAPLVLGVQLAWRAAFGEPLVGPREAEYVLHSLTLLGPTALYAAFTGVLLFASSLIAGWTENWFVFHRLDGAIAWNPRIVARLGAARAQRWAAWWRANISGLAANVSLGFMLGVLPVVFAFFGLPIEVRHVTLSTGQLAAAVGAEGFGILRSAPFWWCVAGIAVTGVLNLTVSFWLAFKVAMRSRGIRVRERKHIYAAIRRRLLSQPLSFFLPPR</sequence>
<feature type="transmembrane region" description="Helical" evidence="1">
    <location>
        <begin position="462"/>
        <end position="483"/>
    </location>
</feature>
<feature type="transmembrane region" description="Helical" evidence="1">
    <location>
        <begin position="503"/>
        <end position="527"/>
    </location>
</feature>
<gene>
    <name evidence="2" type="ORF">V4F39_09785</name>
</gene>
<dbReference type="EMBL" id="JAZIBG010000023">
    <property type="protein sequence ID" value="MEF7614197.1"/>
    <property type="molecule type" value="Genomic_DNA"/>
</dbReference>
<feature type="transmembrane region" description="Helical" evidence="1">
    <location>
        <begin position="622"/>
        <end position="646"/>
    </location>
</feature>
<evidence type="ECO:0000256" key="1">
    <source>
        <dbReference type="SAM" id="Phobius"/>
    </source>
</evidence>
<feature type="transmembrane region" description="Helical" evidence="1">
    <location>
        <begin position="570"/>
        <end position="592"/>
    </location>
</feature>
<evidence type="ECO:0000313" key="2">
    <source>
        <dbReference type="EMBL" id="MEF7614197.1"/>
    </source>
</evidence>
<feature type="transmembrane region" description="Helical" evidence="1">
    <location>
        <begin position="360"/>
        <end position="382"/>
    </location>
</feature>
<dbReference type="AlphaFoldDB" id="A0AAW9QBQ2"/>
<dbReference type="Proteomes" id="UP001336250">
    <property type="component" value="Unassembled WGS sequence"/>
</dbReference>
<protein>
    <submittedName>
        <fullName evidence="2">Site-specific recombinase</fullName>
    </submittedName>
</protein>
<evidence type="ECO:0000313" key="3">
    <source>
        <dbReference type="Proteomes" id="UP001336250"/>
    </source>
</evidence>
<comment type="caution">
    <text evidence="2">The sequence shown here is derived from an EMBL/GenBank/DDBJ whole genome shotgun (WGS) entry which is preliminary data.</text>
</comment>
<dbReference type="Pfam" id="PF10136">
    <property type="entry name" value="SpecificRecomb"/>
    <property type="match status" value="1"/>
</dbReference>
<accession>A0AAW9QBQ2</accession>